<dbReference type="Gene3D" id="3.40.50.300">
    <property type="entry name" value="P-loop containing nucleotide triphosphate hydrolases"/>
    <property type="match status" value="1"/>
</dbReference>
<name>A0ABY8LBK9_9RHOB</name>
<keyword evidence="2" id="KW-1185">Reference proteome</keyword>
<keyword evidence="1" id="KW-0808">Transferase</keyword>
<dbReference type="EC" id="2.8.2.-" evidence="1"/>
<evidence type="ECO:0000313" key="1">
    <source>
        <dbReference type="EMBL" id="WGH78715.1"/>
    </source>
</evidence>
<dbReference type="Pfam" id="PF13469">
    <property type="entry name" value="Sulfotransfer_3"/>
    <property type="match status" value="1"/>
</dbReference>
<dbReference type="InterPro" id="IPR027417">
    <property type="entry name" value="P-loop_NTPase"/>
</dbReference>
<gene>
    <name evidence="1" type="ORF">P8627_00185</name>
</gene>
<dbReference type="Proteomes" id="UP001243420">
    <property type="component" value="Chromosome"/>
</dbReference>
<dbReference type="InterPro" id="IPR051135">
    <property type="entry name" value="Gal/GlcNAc/GalNAc_ST"/>
</dbReference>
<dbReference type="RefSeq" id="WP_279965466.1">
    <property type="nucleotide sequence ID" value="NZ_CP122537.1"/>
</dbReference>
<protein>
    <submittedName>
        <fullName evidence="1">Sulfotransferase</fullName>
        <ecNumber evidence="1">2.8.2.-</ecNumber>
    </submittedName>
</protein>
<dbReference type="EMBL" id="CP122537">
    <property type="protein sequence ID" value="WGH78715.1"/>
    <property type="molecule type" value="Genomic_DNA"/>
</dbReference>
<proteinExistence type="predicted"/>
<dbReference type="PANTHER" id="PTHR10704">
    <property type="entry name" value="CARBOHYDRATE SULFOTRANSFERASE"/>
    <property type="match status" value="1"/>
</dbReference>
<dbReference type="PANTHER" id="PTHR10704:SF44">
    <property type="entry name" value="LD35051P-RELATED"/>
    <property type="match status" value="1"/>
</dbReference>
<accession>A0ABY8LBK9</accession>
<evidence type="ECO:0000313" key="2">
    <source>
        <dbReference type="Proteomes" id="UP001243420"/>
    </source>
</evidence>
<sequence length="298" mass="33340">MRNRIIYIAGYGRSGSTLLDMALGQHPDIFGSGEISAMCRHVWRENELCACGARIRDCTVWGPIMAAWGKSYDPEEYFALQRTIEPLLAPARIFGGGKLAAYQAQTRAMFDAIRQVSGAPVILDSSKAPGRALALARDPEVDLRVIHLVRDARAVAHAMNRAIPLDVEKGVQKKIVPRSPLRTALRWRMYNTMVERLRRSVPRDAFVRVRYEDFTRDTAGEMARIARAVDIDLAPIVAAIADGAKIAPHHQMAGSRIRMRGPVELRFDDGWTRKMSEAAQRTVVLAARRQLTDYGYLN</sequence>
<dbReference type="GO" id="GO:0016740">
    <property type="term" value="F:transferase activity"/>
    <property type="evidence" value="ECO:0007669"/>
    <property type="project" value="UniProtKB-KW"/>
</dbReference>
<reference evidence="1 2" key="1">
    <citation type="submission" date="2023-04" db="EMBL/GenBank/DDBJ databases">
        <title>Jannaschia ovalis sp. nov., a marine bacterium isolated from sea tidal flat.</title>
        <authorList>
            <person name="Kwon D.Y."/>
            <person name="Kim J.-J."/>
        </authorList>
    </citation>
    <scope>NUCLEOTIDE SEQUENCE [LARGE SCALE GENOMIC DNA]</scope>
    <source>
        <strain evidence="1 2">GRR-S6-38</strain>
    </source>
</reference>
<organism evidence="1 2">
    <name type="scientific">Jannaschia ovalis</name>
    <dbReference type="NCBI Taxonomy" id="3038773"/>
    <lineage>
        <taxon>Bacteria</taxon>
        <taxon>Pseudomonadati</taxon>
        <taxon>Pseudomonadota</taxon>
        <taxon>Alphaproteobacteria</taxon>
        <taxon>Rhodobacterales</taxon>
        <taxon>Roseobacteraceae</taxon>
        <taxon>Jannaschia</taxon>
    </lineage>
</organism>
<dbReference type="SUPFAM" id="SSF52540">
    <property type="entry name" value="P-loop containing nucleoside triphosphate hydrolases"/>
    <property type="match status" value="1"/>
</dbReference>